<dbReference type="EMBL" id="JABSNP010000015">
    <property type="protein sequence ID" value="NRT20219.1"/>
    <property type="molecule type" value="Genomic_DNA"/>
</dbReference>
<dbReference type="Proteomes" id="UP000779507">
    <property type="component" value="Unassembled WGS sequence"/>
</dbReference>
<gene>
    <name evidence="1" type="ORF">HNP98_003059</name>
</gene>
<reference evidence="1 2" key="1">
    <citation type="submission" date="2020-05" db="EMBL/GenBank/DDBJ databases">
        <title>Genomic Encyclopedia of Type Strains, Phase IV (KMG-V): Genome sequencing to study the core and pangenomes of soil and plant-associated prokaryotes.</title>
        <authorList>
            <person name="Whitman W."/>
        </authorList>
    </citation>
    <scope>NUCLEOTIDE SEQUENCE [LARGE SCALE GENOMIC DNA]</scope>
    <source>
        <strain evidence="1 2">9A</strain>
    </source>
</reference>
<evidence type="ECO:0000313" key="2">
    <source>
        <dbReference type="Proteomes" id="UP000779507"/>
    </source>
</evidence>
<accession>A0ABX2FSW6</accession>
<dbReference type="Gene3D" id="3.40.50.1820">
    <property type="entry name" value="alpha/beta hydrolase"/>
    <property type="match status" value="1"/>
</dbReference>
<protein>
    <recommendedName>
        <fullName evidence="3">Alpha/beta hydrolase</fullName>
    </recommendedName>
</protein>
<keyword evidence="2" id="KW-1185">Reference proteome</keyword>
<comment type="caution">
    <text evidence="1">The sequence shown here is derived from an EMBL/GenBank/DDBJ whole genome shotgun (WGS) entry which is preliminary data.</text>
</comment>
<dbReference type="InterPro" id="IPR053145">
    <property type="entry name" value="AB_hydrolase_Est10"/>
</dbReference>
<sequence>MLVLLLLFFSAHAVRADADADLAAKLGFKLIRLAQRGETTSFLVAGTPAQLRQRKPVVVLCQGSEVRPLIAVDDKGPFFIGWPGDLKSYQDRYHFVIVGKPGLPLVAPVAALTPAMDYADPATGRAPLAWLAHDTPQQYAATAEAVLRYLRRQPWVDPHNTAVVGVSQGYHTAVWLAKRDCHVTHAALLASNPYSRLHQYVAEVRAEQYRGTLAPARAQSQVDSLYLQYRALVAGTEAAARPWNGDFWRNWVSVTKYAAIDAMLRLRIPLFVGYGTADIGSALNDILPFEFDRRGKTNLTLHAYPGLDHHFTLPLPAKDGHPQAPEWHGDEVFKDVMAWLATPAH</sequence>
<dbReference type="PANTHER" id="PTHR43265">
    <property type="entry name" value="ESTERASE ESTD"/>
    <property type="match status" value="1"/>
</dbReference>
<evidence type="ECO:0008006" key="3">
    <source>
        <dbReference type="Google" id="ProtNLM"/>
    </source>
</evidence>
<evidence type="ECO:0000313" key="1">
    <source>
        <dbReference type="EMBL" id="NRT20219.1"/>
    </source>
</evidence>
<name>A0ABX2FSW6_9BACT</name>
<dbReference type="PANTHER" id="PTHR43265:SF1">
    <property type="entry name" value="ESTERASE ESTD"/>
    <property type="match status" value="1"/>
</dbReference>
<organism evidence="1 2">
    <name type="scientific">Hymenobacter caeli</name>
    <dbReference type="NCBI Taxonomy" id="2735894"/>
    <lineage>
        <taxon>Bacteria</taxon>
        <taxon>Pseudomonadati</taxon>
        <taxon>Bacteroidota</taxon>
        <taxon>Cytophagia</taxon>
        <taxon>Cytophagales</taxon>
        <taxon>Hymenobacteraceae</taxon>
        <taxon>Hymenobacter</taxon>
    </lineage>
</organism>
<proteinExistence type="predicted"/>
<dbReference type="SUPFAM" id="SSF53474">
    <property type="entry name" value="alpha/beta-Hydrolases"/>
    <property type="match status" value="1"/>
</dbReference>
<dbReference type="InterPro" id="IPR029058">
    <property type="entry name" value="AB_hydrolase_fold"/>
</dbReference>